<feature type="domain" description="Transposase IS200-like" evidence="1">
    <location>
        <begin position="26"/>
        <end position="147"/>
    </location>
</feature>
<dbReference type="SMART" id="SM01321">
    <property type="entry name" value="Y1_Tnp"/>
    <property type="match status" value="1"/>
</dbReference>
<evidence type="ECO:0000259" key="1">
    <source>
        <dbReference type="SMART" id="SM01321"/>
    </source>
</evidence>
<protein>
    <submittedName>
        <fullName evidence="2">Transposase</fullName>
    </submittedName>
</protein>
<dbReference type="InterPro" id="IPR002686">
    <property type="entry name" value="Transposase_17"/>
</dbReference>
<dbReference type="EMBL" id="KC246795">
    <property type="protein sequence ID" value="AHF24499.1"/>
    <property type="molecule type" value="Genomic_DNA"/>
</dbReference>
<dbReference type="NCBIfam" id="NF033573">
    <property type="entry name" value="transpos_IS200"/>
    <property type="match status" value="1"/>
</dbReference>
<dbReference type="Pfam" id="PF01797">
    <property type="entry name" value="Y1_Tnp"/>
    <property type="match status" value="1"/>
</dbReference>
<organism evidence="2">
    <name type="scientific">uncultured bacterium Contig26</name>
    <dbReference type="NCBI Taxonomy" id="1393545"/>
    <lineage>
        <taxon>Bacteria</taxon>
        <taxon>environmental samples</taxon>
    </lineage>
</organism>
<dbReference type="GO" id="GO:0006313">
    <property type="term" value="P:DNA transposition"/>
    <property type="evidence" value="ECO:0007669"/>
    <property type="project" value="InterPro"/>
</dbReference>
<dbReference type="PANTHER" id="PTHR33360:SF2">
    <property type="entry name" value="TRANSPOSASE FOR INSERTION SEQUENCE ELEMENT IS200"/>
    <property type="match status" value="1"/>
</dbReference>
<dbReference type="GO" id="GO:0003677">
    <property type="term" value="F:DNA binding"/>
    <property type="evidence" value="ECO:0007669"/>
    <property type="project" value="InterPro"/>
</dbReference>
<dbReference type="PANTHER" id="PTHR33360">
    <property type="entry name" value="TRANSPOSASE FOR INSERTION SEQUENCE ELEMENT IS200"/>
    <property type="match status" value="1"/>
</dbReference>
<dbReference type="InterPro" id="IPR036515">
    <property type="entry name" value="Transposase_17_sf"/>
</dbReference>
<accession>W0FM10</accession>
<dbReference type="Gene3D" id="3.30.70.1290">
    <property type="entry name" value="Transposase IS200-like"/>
    <property type="match status" value="1"/>
</dbReference>
<sequence length="147" mass="17381">MDVKELTKQMYETKKDRPYYTNRHSCFLLQYHMVLVTKYRHPVLTGGVKDIVYDTIRSIFEEKGLVIMEMNGEADHVHILFEADPFTAPGSLANIVKTKTSRFARKQYGETVLRKYYWKPYFWSDSYFVTTVSENSLAVVQDYIRNQ</sequence>
<dbReference type="SUPFAM" id="SSF143422">
    <property type="entry name" value="Transposase IS200-like"/>
    <property type="match status" value="1"/>
</dbReference>
<evidence type="ECO:0000313" key="2">
    <source>
        <dbReference type="EMBL" id="AHF24499.1"/>
    </source>
</evidence>
<name>W0FM10_9BACT</name>
<dbReference type="GO" id="GO:0004803">
    <property type="term" value="F:transposase activity"/>
    <property type="evidence" value="ECO:0007669"/>
    <property type="project" value="InterPro"/>
</dbReference>
<proteinExistence type="predicted"/>
<reference evidence="2" key="1">
    <citation type="journal article" date="2013" name="PLoS ONE">
        <title>Metagenomic insights into the carbohydrate-active enzymes carried by the microorganisms adhering to solid digesta in the rumen of cows.</title>
        <authorList>
            <person name="Wang L."/>
            <person name="Hatem A."/>
            <person name="Catalyurek U.V."/>
            <person name="Morrison M."/>
            <person name="Yu Z."/>
        </authorList>
    </citation>
    <scope>NUCLEOTIDE SEQUENCE</scope>
</reference>
<dbReference type="AlphaFoldDB" id="W0FM10"/>